<name>A0A9D1H902_9FLAO</name>
<dbReference type="Pfam" id="PF01713">
    <property type="entry name" value="Smr"/>
    <property type="match status" value="1"/>
</dbReference>
<organism evidence="2 3">
    <name type="scientific">Candidatus Merdimorpha stercoravium</name>
    <dbReference type="NCBI Taxonomy" id="2840863"/>
    <lineage>
        <taxon>Bacteria</taxon>
        <taxon>Pseudomonadati</taxon>
        <taxon>Bacteroidota</taxon>
        <taxon>Flavobacteriia</taxon>
        <taxon>Flavobacteriales</taxon>
        <taxon>Candidatus Merdimorpha</taxon>
    </lineage>
</organism>
<feature type="domain" description="Smr" evidence="1">
    <location>
        <begin position="140"/>
        <end position="184"/>
    </location>
</feature>
<reference evidence="2" key="2">
    <citation type="journal article" date="2021" name="PeerJ">
        <title>Extensive microbial diversity within the chicken gut microbiome revealed by metagenomics and culture.</title>
        <authorList>
            <person name="Gilroy R."/>
            <person name="Ravi A."/>
            <person name="Getino M."/>
            <person name="Pursley I."/>
            <person name="Horton D.L."/>
            <person name="Alikhan N.F."/>
            <person name="Baker D."/>
            <person name="Gharbi K."/>
            <person name="Hall N."/>
            <person name="Watson M."/>
            <person name="Adriaenssens E.M."/>
            <person name="Foster-Nyarko E."/>
            <person name="Jarju S."/>
            <person name="Secka A."/>
            <person name="Antonio M."/>
            <person name="Oren A."/>
            <person name="Chaudhuri R.R."/>
            <person name="La Ragione R."/>
            <person name="Hildebrand F."/>
            <person name="Pallen M.J."/>
        </authorList>
    </citation>
    <scope>NUCLEOTIDE SEQUENCE</scope>
    <source>
        <strain evidence="2">1383</strain>
    </source>
</reference>
<dbReference type="AlphaFoldDB" id="A0A9D1H902"/>
<accession>A0A9D1H902</accession>
<dbReference type="Proteomes" id="UP000824161">
    <property type="component" value="Unassembled WGS sequence"/>
</dbReference>
<reference evidence="2" key="1">
    <citation type="submission" date="2020-10" db="EMBL/GenBank/DDBJ databases">
        <authorList>
            <person name="Gilroy R."/>
        </authorList>
    </citation>
    <scope>NUCLEOTIDE SEQUENCE</scope>
    <source>
        <strain evidence="2">1383</strain>
    </source>
</reference>
<gene>
    <name evidence="2" type="ORF">IAC44_03520</name>
</gene>
<evidence type="ECO:0000313" key="2">
    <source>
        <dbReference type="EMBL" id="HIT97888.1"/>
    </source>
</evidence>
<dbReference type="Gene3D" id="3.30.1370.110">
    <property type="match status" value="1"/>
</dbReference>
<comment type="caution">
    <text evidence="2">The sequence shown here is derived from an EMBL/GenBank/DDBJ whole genome shotgun (WGS) entry which is preliminary data.</text>
</comment>
<dbReference type="InterPro" id="IPR002625">
    <property type="entry name" value="Smr_dom"/>
</dbReference>
<protein>
    <submittedName>
        <fullName evidence="2">Smr/MutS family protein</fullName>
    </submittedName>
</protein>
<evidence type="ECO:0000259" key="1">
    <source>
        <dbReference type="PROSITE" id="PS50828"/>
    </source>
</evidence>
<dbReference type="InterPro" id="IPR036063">
    <property type="entry name" value="Smr_dom_sf"/>
</dbReference>
<evidence type="ECO:0000313" key="3">
    <source>
        <dbReference type="Proteomes" id="UP000824161"/>
    </source>
</evidence>
<dbReference type="EMBL" id="DVLY01000082">
    <property type="protein sequence ID" value="HIT97888.1"/>
    <property type="molecule type" value="Genomic_DNA"/>
</dbReference>
<dbReference type="PROSITE" id="PS50828">
    <property type="entry name" value="SMR"/>
    <property type="match status" value="1"/>
</dbReference>
<proteinExistence type="predicted"/>
<sequence>MEREFQVGERVAFVDDEIKGRVKSVGDGVVVVVSDDGFEYRCAPGEIVSQEQAREGLSEYIRDKDWDYLTHDKYAERRRPTPPTNKNLREAPVRVLDLHIEKLVKSPRGMSSGEMLDYQLHYARTAVEAARREGIIHRMVFIHGVGDGVLKEELRRLLSGYARVRFYDAPFHLYGEGATEVEFY</sequence>